<dbReference type="Proteomes" id="UP000060699">
    <property type="component" value="Chromosome"/>
</dbReference>
<accession>A0A0U3LER9</accession>
<reference evidence="1 2" key="1">
    <citation type="submission" date="2015-12" db="EMBL/GenBank/DDBJ databases">
        <title>Complete genome of Roseateles depolymerans KCTC 42856.</title>
        <authorList>
            <person name="Kim K.M."/>
        </authorList>
    </citation>
    <scope>NUCLEOTIDE SEQUENCE [LARGE SCALE GENOMIC DNA]</scope>
    <source>
        <strain evidence="1 2">KCTC 42856</strain>
    </source>
</reference>
<evidence type="ECO:0000313" key="2">
    <source>
        <dbReference type="Proteomes" id="UP000060699"/>
    </source>
</evidence>
<evidence type="ECO:0000313" key="1">
    <source>
        <dbReference type="EMBL" id="ALV04978.1"/>
    </source>
</evidence>
<keyword evidence="2" id="KW-1185">Reference proteome</keyword>
<name>A0A0U3LER9_9BURK</name>
<sequence length="121" mass="12703">MLPIFVAGGESSLSFEGQYRVVDQGSSLSLQRQDGQQAGQPTLKGSVSVRTQAVLPLDGGERAVMQLTLMEDGTLVALVPDSLAGMSRDTLSAYALSALKAATGFKVTQVRSVVLRFTAAK</sequence>
<protein>
    <submittedName>
        <fullName evidence="1">Uncharacterized protein</fullName>
    </submittedName>
</protein>
<organism evidence="1 2">
    <name type="scientific">Roseateles depolymerans</name>
    <dbReference type="NCBI Taxonomy" id="76731"/>
    <lineage>
        <taxon>Bacteria</taxon>
        <taxon>Pseudomonadati</taxon>
        <taxon>Pseudomonadota</taxon>
        <taxon>Betaproteobacteria</taxon>
        <taxon>Burkholderiales</taxon>
        <taxon>Sphaerotilaceae</taxon>
        <taxon>Roseateles</taxon>
    </lineage>
</organism>
<gene>
    <name evidence="1" type="ORF">RD2015_477</name>
</gene>
<dbReference type="STRING" id="76731.RD2015_477"/>
<dbReference type="KEGG" id="rdp:RD2015_477"/>
<dbReference type="AlphaFoldDB" id="A0A0U3LER9"/>
<dbReference type="EMBL" id="CP013729">
    <property type="protein sequence ID" value="ALV04978.1"/>
    <property type="molecule type" value="Genomic_DNA"/>
</dbReference>
<dbReference type="RefSeq" id="WP_058933531.1">
    <property type="nucleotide sequence ID" value="NZ_CP013729.1"/>
</dbReference>
<proteinExistence type="predicted"/>